<keyword evidence="2" id="KW-0808">Transferase</keyword>
<evidence type="ECO:0000313" key="2">
    <source>
        <dbReference type="EMBL" id="TBO42182.1"/>
    </source>
</evidence>
<dbReference type="InterPro" id="IPR029063">
    <property type="entry name" value="SAM-dependent_MTases_sf"/>
</dbReference>
<dbReference type="GO" id="GO:0008757">
    <property type="term" value="F:S-adenosylmethionine-dependent methyltransferase activity"/>
    <property type="evidence" value="ECO:0007669"/>
    <property type="project" value="InterPro"/>
</dbReference>
<keyword evidence="2" id="KW-0489">Methyltransferase</keyword>
<feature type="domain" description="Methyltransferase type 11" evidence="1">
    <location>
        <begin position="44"/>
        <end position="127"/>
    </location>
</feature>
<dbReference type="EMBL" id="SIXF01000009">
    <property type="protein sequence ID" value="TBO42182.1"/>
    <property type="molecule type" value="Genomic_DNA"/>
</dbReference>
<comment type="caution">
    <text evidence="2">The sequence shown here is derived from an EMBL/GenBank/DDBJ whole genome shotgun (WGS) entry which is preliminary data.</text>
</comment>
<dbReference type="OrthoDB" id="1524727at2"/>
<name>A0A4Q9HCM9_9SPHI</name>
<proteinExistence type="predicted"/>
<dbReference type="GO" id="GO:0032259">
    <property type="term" value="P:methylation"/>
    <property type="evidence" value="ECO:0007669"/>
    <property type="project" value="UniProtKB-KW"/>
</dbReference>
<dbReference type="Pfam" id="PF08241">
    <property type="entry name" value="Methyltransf_11"/>
    <property type="match status" value="1"/>
</dbReference>
<evidence type="ECO:0000313" key="3">
    <source>
        <dbReference type="Proteomes" id="UP000291819"/>
    </source>
</evidence>
<accession>A0A4Q9HCM9</accession>
<dbReference type="RefSeq" id="WP_131030201.1">
    <property type="nucleotide sequence ID" value="NZ_SIXF01000009.1"/>
</dbReference>
<gene>
    <name evidence="2" type="ORF">EYS08_11690</name>
</gene>
<dbReference type="CDD" id="cd02440">
    <property type="entry name" value="AdoMet_MTases"/>
    <property type="match status" value="1"/>
</dbReference>
<sequence>MRTENLGRLSTTDIKVDDLYYLHYKYYHKDLFNAFNQYATGKLLDIGCGNKPYQDKLKDKINDYIGVDVIQSSENKVDFLCPANNIPLESNQFETIISTQTIEHVEDHQGLINEAYRLLKSNGIFIISGPMYWPLHEEPYDFFRFTKHGFRYLLEKSGFEIVEIKSNGGKWSVAGQALLHALYPQVYFISGFKGKLLRFLLKLIGGIKSINKFFVFMDNQGTIDHSNTMNYVVIAKK</sequence>
<dbReference type="Gene3D" id="3.40.50.150">
    <property type="entry name" value="Vaccinia Virus protein VP39"/>
    <property type="match status" value="1"/>
</dbReference>
<reference evidence="2 3" key="1">
    <citation type="submission" date="2019-02" db="EMBL/GenBank/DDBJ databases">
        <title>Pedobacter kyonggii whole genome sequence analysis.</title>
        <authorList>
            <person name="Dahal R.H."/>
        </authorList>
    </citation>
    <scope>NUCLEOTIDE SEQUENCE [LARGE SCALE GENOMIC DNA]</scope>
    <source>
        <strain evidence="2 3">K-4-11-1</strain>
    </source>
</reference>
<organism evidence="2 3">
    <name type="scientific">Pedobacter kyonggii</name>
    <dbReference type="NCBI Taxonomy" id="1926871"/>
    <lineage>
        <taxon>Bacteria</taxon>
        <taxon>Pseudomonadati</taxon>
        <taxon>Bacteroidota</taxon>
        <taxon>Sphingobacteriia</taxon>
        <taxon>Sphingobacteriales</taxon>
        <taxon>Sphingobacteriaceae</taxon>
        <taxon>Pedobacter</taxon>
    </lineage>
</organism>
<dbReference type="InterPro" id="IPR013216">
    <property type="entry name" value="Methyltransf_11"/>
</dbReference>
<keyword evidence="3" id="KW-1185">Reference proteome</keyword>
<dbReference type="SUPFAM" id="SSF53335">
    <property type="entry name" value="S-adenosyl-L-methionine-dependent methyltransferases"/>
    <property type="match status" value="1"/>
</dbReference>
<dbReference type="AlphaFoldDB" id="A0A4Q9HCM9"/>
<evidence type="ECO:0000259" key="1">
    <source>
        <dbReference type="Pfam" id="PF08241"/>
    </source>
</evidence>
<protein>
    <submittedName>
        <fullName evidence="2">Class I SAM-dependent methyltransferase</fullName>
    </submittedName>
</protein>
<dbReference type="Proteomes" id="UP000291819">
    <property type="component" value="Unassembled WGS sequence"/>
</dbReference>